<evidence type="ECO:0000313" key="2">
    <source>
        <dbReference type="EMBL" id="GAL68877.1"/>
    </source>
</evidence>
<keyword evidence="1" id="KW-0732">Signal</keyword>
<dbReference type="AlphaFoldDB" id="A0A090WBU4"/>
<accession>A0A090WBU4</accession>
<feature type="chain" id="PRO_5007382917" evidence="1">
    <location>
        <begin position="26"/>
        <end position="58"/>
    </location>
</feature>
<reference evidence="4 5" key="1">
    <citation type="journal article" date="2014" name="Genome Announc.">
        <title>Draft Genome Sequence of Marine Flavobacterium Jejuia pallidilutea Strain 11shimoA1 and Pigmentation Mutants.</title>
        <authorList>
            <person name="Takatani N."/>
            <person name="Nakanishi M."/>
            <person name="Meirelles P."/>
            <person name="Mino S."/>
            <person name="Suda W."/>
            <person name="Oshima K."/>
            <person name="Hattori M."/>
            <person name="Ohkuma M."/>
            <person name="Hosokawa M."/>
            <person name="Miyashita K."/>
            <person name="Thompson F.L."/>
            <person name="Niwa A."/>
            <person name="Sawabe T."/>
            <person name="Sawabe T."/>
        </authorList>
    </citation>
    <scope>NUCLEOTIDE SEQUENCE [LARGE SCALE GENOMIC DNA]</scope>
    <source>
        <strain evidence="2 4">JCM 19301</strain>
        <strain evidence="3">JCM 19302</strain>
        <strain evidence="5">JCM19302</strain>
    </source>
</reference>
<comment type="caution">
    <text evidence="3">The sequence shown here is derived from an EMBL/GenBank/DDBJ whole genome shotgun (WGS) entry which is preliminary data.</text>
</comment>
<dbReference type="EMBL" id="BBNS01000034">
    <property type="protein sequence ID" value="GAL72909.1"/>
    <property type="molecule type" value="Genomic_DNA"/>
</dbReference>
<protein>
    <submittedName>
        <fullName evidence="3">Uncharacterized protein</fullName>
    </submittedName>
</protein>
<evidence type="ECO:0000313" key="5">
    <source>
        <dbReference type="Proteomes" id="UP000029646"/>
    </source>
</evidence>
<proteinExistence type="predicted"/>
<dbReference type="Proteomes" id="UP000029646">
    <property type="component" value="Unassembled WGS sequence"/>
</dbReference>
<dbReference type="Proteomes" id="UP000029641">
    <property type="component" value="Unassembled WGS sequence"/>
</dbReference>
<gene>
    <name evidence="2" type="ORF">JCM19301_2600</name>
    <name evidence="3" type="ORF">JCM19302_1758</name>
</gene>
<evidence type="ECO:0000256" key="1">
    <source>
        <dbReference type="SAM" id="SignalP"/>
    </source>
</evidence>
<name>A0A090WBU4_9FLAO</name>
<sequence length="58" mass="6511">MNNKIKLIKLSFFAFALLFFNCANESKNNISLKSIDASGKNEKIETKSEAVKLLNVTM</sequence>
<dbReference type="EMBL" id="BBNR01000027">
    <property type="protein sequence ID" value="GAL68877.1"/>
    <property type="molecule type" value="Genomic_DNA"/>
</dbReference>
<dbReference type="RefSeq" id="WP_193744403.1">
    <property type="nucleotide sequence ID" value="NZ_BBNR01000027.1"/>
</dbReference>
<organism evidence="3 5">
    <name type="scientific">Jejuia pallidilutea</name>
    <dbReference type="NCBI Taxonomy" id="504487"/>
    <lineage>
        <taxon>Bacteria</taxon>
        <taxon>Pseudomonadati</taxon>
        <taxon>Bacteroidota</taxon>
        <taxon>Flavobacteriia</taxon>
        <taxon>Flavobacteriales</taxon>
        <taxon>Flavobacteriaceae</taxon>
        <taxon>Jejuia</taxon>
    </lineage>
</organism>
<feature type="signal peptide" evidence="1">
    <location>
        <begin position="1"/>
        <end position="25"/>
    </location>
</feature>
<evidence type="ECO:0000313" key="4">
    <source>
        <dbReference type="Proteomes" id="UP000029641"/>
    </source>
</evidence>
<evidence type="ECO:0000313" key="3">
    <source>
        <dbReference type="EMBL" id="GAL72909.1"/>
    </source>
</evidence>